<dbReference type="Proteomes" id="UP001379533">
    <property type="component" value="Chromosome"/>
</dbReference>
<protein>
    <submittedName>
        <fullName evidence="1">Uncharacterized protein</fullName>
    </submittedName>
</protein>
<proteinExistence type="predicted"/>
<reference evidence="1 2" key="1">
    <citation type="submission" date="2021-12" db="EMBL/GenBank/DDBJ databases">
        <title>Discovery of the Pendulisporaceae a myxobacterial family with distinct sporulation behavior and unique specialized metabolism.</title>
        <authorList>
            <person name="Garcia R."/>
            <person name="Popoff A."/>
            <person name="Bader C.D."/>
            <person name="Loehr J."/>
            <person name="Walesch S."/>
            <person name="Walt C."/>
            <person name="Boldt J."/>
            <person name="Bunk B."/>
            <person name="Haeckl F.J.F.P.J."/>
            <person name="Gunesch A.P."/>
            <person name="Birkelbach J."/>
            <person name="Nuebel U."/>
            <person name="Pietschmann T."/>
            <person name="Bach T."/>
            <person name="Mueller R."/>
        </authorList>
    </citation>
    <scope>NUCLEOTIDE SEQUENCE [LARGE SCALE GENOMIC DNA]</scope>
    <source>
        <strain evidence="1 2">MSr12523</strain>
    </source>
</reference>
<sequence>MNNDVAPQAATHVLTISIYSSLHGSWWFKQCWDVTVVDTKMYRDGRYVGRVFADGTGTLRGGDLASARFTSCVAK</sequence>
<dbReference type="EMBL" id="CP089982">
    <property type="protein sequence ID" value="WXA94560.1"/>
    <property type="molecule type" value="Genomic_DNA"/>
</dbReference>
<keyword evidence="2" id="KW-1185">Reference proteome</keyword>
<evidence type="ECO:0000313" key="2">
    <source>
        <dbReference type="Proteomes" id="UP001379533"/>
    </source>
</evidence>
<accession>A0ABZ2K795</accession>
<dbReference type="RefSeq" id="WP_394845170.1">
    <property type="nucleotide sequence ID" value="NZ_CP089982.1"/>
</dbReference>
<name>A0ABZ2K795_9BACT</name>
<gene>
    <name evidence="1" type="ORF">LZC95_50105</name>
</gene>
<evidence type="ECO:0000313" key="1">
    <source>
        <dbReference type="EMBL" id="WXA94560.1"/>
    </source>
</evidence>
<organism evidence="1 2">
    <name type="scientific">Pendulispora brunnea</name>
    <dbReference type="NCBI Taxonomy" id="2905690"/>
    <lineage>
        <taxon>Bacteria</taxon>
        <taxon>Pseudomonadati</taxon>
        <taxon>Myxococcota</taxon>
        <taxon>Myxococcia</taxon>
        <taxon>Myxococcales</taxon>
        <taxon>Sorangiineae</taxon>
        <taxon>Pendulisporaceae</taxon>
        <taxon>Pendulispora</taxon>
    </lineage>
</organism>